<accession>A0A0S3SKB7</accession>
<dbReference type="AlphaFoldDB" id="A0A0S3SKB7"/>
<protein>
    <submittedName>
        <fullName evidence="1">Uncharacterized protein</fullName>
    </submittedName>
</protein>
<evidence type="ECO:0000313" key="2">
    <source>
        <dbReference type="Proteomes" id="UP000291084"/>
    </source>
</evidence>
<organism evidence="1 2">
    <name type="scientific">Vigna angularis var. angularis</name>
    <dbReference type="NCBI Taxonomy" id="157739"/>
    <lineage>
        <taxon>Eukaryota</taxon>
        <taxon>Viridiplantae</taxon>
        <taxon>Streptophyta</taxon>
        <taxon>Embryophyta</taxon>
        <taxon>Tracheophyta</taxon>
        <taxon>Spermatophyta</taxon>
        <taxon>Magnoliopsida</taxon>
        <taxon>eudicotyledons</taxon>
        <taxon>Gunneridae</taxon>
        <taxon>Pentapetalae</taxon>
        <taxon>rosids</taxon>
        <taxon>fabids</taxon>
        <taxon>Fabales</taxon>
        <taxon>Fabaceae</taxon>
        <taxon>Papilionoideae</taxon>
        <taxon>50 kb inversion clade</taxon>
        <taxon>NPAAA clade</taxon>
        <taxon>indigoferoid/millettioid clade</taxon>
        <taxon>Phaseoleae</taxon>
        <taxon>Vigna</taxon>
    </lineage>
</organism>
<proteinExistence type="predicted"/>
<dbReference type="EMBL" id="AP015040">
    <property type="protein sequence ID" value="BAT93253.1"/>
    <property type="molecule type" value="Genomic_DNA"/>
</dbReference>
<sequence>FEKAGLGSFLCKIEVITSLPLTIVDGVKFFVLWHSELAFNNMWHSKSEIRGNLLLFLANSNLIFSPLWITRDQPSHQHPFV</sequence>
<feature type="non-terminal residue" evidence="1">
    <location>
        <position position="1"/>
    </location>
</feature>
<dbReference type="Proteomes" id="UP000291084">
    <property type="component" value="Chromosome 7"/>
</dbReference>
<evidence type="ECO:0000313" key="1">
    <source>
        <dbReference type="EMBL" id="BAT93253.1"/>
    </source>
</evidence>
<name>A0A0S3SKB7_PHAAN</name>
<gene>
    <name evidence="1" type="primary">Vigan.07G218800</name>
    <name evidence="1" type="ORF">VIGAN_07218800</name>
</gene>
<reference evidence="1 2" key="1">
    <citation type="journal article" date="2015" name="Sci. Rep.">
        <title>The power of single molecule real-time sequencing technology in the de novo assembly of a eukaryotic genome.</title>
        <authorList>
            <person name="Sakai H."/>
            <person name="Naito K."/>
            <person name="Ogiso-Tanaka E."/>
            <person name="Takahashi Y."/>
            <person name="Iseki K."/>
            <person name="Muto C."/>
            <person name="Satou K."/>
            <person name="Teruya K."/>
            <person name="Shiroma A."/>
            <person name="Shimoji M."/>
            <person name="Hirano T."/>
            <person name="Itoh T."/>
            <person name="Kaga A."/>
            <person name="Tomooka N."/>
        </authorList>
    </citation>
    <scope>NUCLEOTIDE SEQUENCE [LARGE SCALE GENOMIC DNA]</scope>
    <source>
        <strain evidence="2">cv. Shumari</strain>
    </source>
</reference>
<keyword evidence="2" id="KW-1185">Reference proteome</keyword>